<keyword evidence="6" id="KW-0472">Membrane</keyword>
<evidence type="ECO:0000256" key="1">
    <source>
        <dbReference type="ARBA" id="ARBA00004323"/>
    </source>
</evidence>
<keyword evidence="6" id="KW-0812">Transmembrane</keyword>
<name>A0A2G5CSR4_AQUCA</name>
<dbReference type="FunCoup" id="A0A2G5CSR4">
    <property type="interactions" value="8"/>
</dbReference>
<keyword evidence="4" id="KW-0735">Signal-anchor</keyword>
<keyword evidence="3" id="KW-0328">Glycosyltransferase</keyword>
<feature type="transmembrane region" description="Helical" evidence="6">
    <location>
        <begin position="38"/>
        <end position="57"/>
    </location>
</feature>
<accession>A0A2G5CSR4</accession>
<evidence type="ECO:0000256" key="6">
    <source>
        <dbReference type="SAM" id="Phobius"/>
    </source>
</evidence>
<comment type="similarity">
    <text evidence="2">Belongs to the glycosyltransferase 47 family.</text>
</comment>
<evidence type="ECO:0000256" key="3">
    <source>
        <dbReference type="ARBA" id="ARBA00022676"/>
    </source>
</evidence>
<dbReference type="EMBL" id="KZ305055">
    <property type="protein sequence ID" value="PIA34318.1"/>
    <property type="molecule type" value="Genomic_DNA"/>
</dbReference>
<dbReference type="InterPro" id="IPR040911">
    <property type="entry name" value="Exostosin_GT47"/>
</dbReference>
<keyword evidence="5" id="KW-0333">Golgi apparatus</keyword>
<feature type="domain" description="Exostosin GT47" evidence="7">
    <location>
        <begin position="100"/>
        <end position="397"/>
    </location>
</feature>
<dbReference type="AlphaFoldDB" id="A0A2G5CSR4"/>
<dbReference type="PANTHER" id="PTHR11062:SF229">
    <property type="entry name" value="GLUCURONOXYLAN GLUCURONOSYLTRANSFERASE IRX7-RELATED"/>
    <property type="match status" value="1"/>
</dbReference>
<dbReference type="GO" id="GO:0010417">
    <property type="term" value="P:glucuronoxylan biosynthetic process"/>
    <property type="evidence" value="ECO:0007669"/>
    <property type="project" value="TreeGrafter"/>
</dbReference>
<evidence type="ECO:0000256" key="2">
    <source>
        <dbReference type="ARBA" id="ARBA00010271"/>
    </source>
</evidence>
<keyword evidence="3" id="KW-0808">Transferase</keyword>
<comment type="subcellular location">
    <subcellularLocation>
        <location evidence="1">Golgi apparatus membrane</location>
        <topology evidence="1">Single-pass type II membrane protein</topology>
    </subcellularLocation>
</comment>
<organism evidence="8 9">
    <name type="scientific">Aquilegia coerulea</name>
    <name type="common">Rocky mountain columbine</name>
    <dbReference type="NCBI Taxonomy" id="218851"/>
    <lineage>
        <taxon>Eukaryota</taxon>
        <taxon>Viridiplantae</taxon>
        <taxon>Streptophyta</taxon>
        <taxon>Embryophyta</taxon>
        <taxon>Tracheophyta</taxon>
        <taxon>Spermatophyta</taxon>
        <taxon>Magnoliopsida</taxon>
        <taxon>Ranunculales</taxon>
        <taxon>Ranunculaceae</taxon>
        <taxon>Thalictroideae</taxon>
        <taxon>Aquilegia</taxon>
    </lineage>
</organism>
<dbReference type="GO" id="GO:0000139">
    <property type="term" value="C:Golgi membrane"/>
    <property type="evidence" value="ECO:0007669"/>
    <property type="project" value="UniProtKB-SubCell"/>
</dbReference>
<evidence type="ECO:0000256" key="5">
    <source>
        <dbReference type="ARBA" id="ARBA00023034"/>
    </source>
</evidence>
<keyword evidence="9" id="KW-1185">Reference proteome</keyword>
<dbReference type="Proteomes" id="UP000230069">
    <property type="component" value="Unassembled WGS sequence"/>
</dbReference>
<evidence type="ECO:0000256" key="4">
    <source>
        <dbReference type="ARBA" id="ARBA00022968"/>
    </source>
</evidence>
<evidence type="ECO:0000313" key="9">
    <source>
        <dbReference type="Proteomes" id="UP000230069"/>
    </source>
</evidence>
<evidence type="ECO:0000259" key="7">
    <source>
        <dbReference type="Pfam" id="PF03016"/>
    </source>
</evidence>
<gene>
    <name evidence="8" type="ORF">AQUCO_03800127v1</name>
</gene>
<keyword evidence="6" id="KW-1133">Transmembrane helix</keyword>
<proteinExistence type="inferred from homology"/>
<dbReference type="GO" id="GO:0016757">
    <property type="term" value="F:glycosyltransferase activity"/>
    <property type="evidence" value="ECO:0007669"/>
    <property type="project" value="UniProtKB-KW"/>
</dbReference>
<dbReference type="InParanoid" id="A0A2G5CSR4"/>
<dbReference type="STRING" id="218851.A0A2G5CSR4"/>
<dbReference type="InterPro" id="IPR004263">
    <property type="entry name" value="Exostosin"/>
</dbReference>
<dbReference type="OrthoDB" id="1924787at2759"/>
<sequence>MVEFKKTSSNKKKGYYVKMKLLHSHGGGRSTNNYYTIFFKWVLWISLFLYFSTSYFITSSNNKDYYSSSSLPNFKSRTLLETNATVLLNPINKNTALFNNMKIYIYDLPTKYNIDWLSNKRCSNHLFASEVAIHRALMKSEVRTHNPLEAKFFFVPVYLSCNFSTVNGFPSMGHARPLLASAVQFISSTLPYWNQSNGSDHIFVASHDFGACFHSVEELAIADGIPEFMKKSIILQTFGVNFRHVCQAENNVIIPPYVSPISIKSTLQQAPANGRRDIFVFFRGKMEVHPKNISGQFYSRRVRSTIWHKFSRNRKFYLKRERFDGYQKEIQRSVFCLCPLGWAPWSPRIVESVALGCVPVIIADGIRLPFSEKIQWSKISITVAEKDVTKLGKILKHVASTNLTTIQKNLWDPVNRRSLLYVKDEIQQGDATWQMLSSLSHHHEEKLRM</sequence>
<dbReference type="Pfam" id="PF03016">
    <property type="entry name" value="Exostosin_GT47"/>
    <property type="match status" value="1"/>
</dbReference>
<protein>
    <recommendedName>
        <fullName evidence="7">Exostosin GT47 domain-containing protein</fullName>
    </recommendedName>
</protein>
<evidence type="ECO:0000313" key="8">
    <source>
        <dbReference type="EMBL" id="PIA34318.1"/>
    </source>
</evidence>
<dbReference type="PANTHER" id="PTHR11062">
    <property type="entry name" value="EXOSTOSIN HEPARAN SULFATE GLYCOSYLTRANSFERASE -RELATED"/>
    <property type="match status" value="1"/>
</dbReference>
<reference evidence="8 9" key="1">
    <citation type="submission" date="2017-09" db="EMBL/GenBank/DDBJ databases">
        <title>WGS assembly of Aquilegia coerulea Goldsmith.</title>
        <authorList>
            <person name="Hodges S."/>
            <person name="Kramer E."/>
            <person name="Nordborg M."/>
            <person name="Tomkins J."/>
            <person name="Borevitz J."/>
            <person name="Derieg N."/>
            <person name="Yan J."/>
            <person name="Mihaltcheva S."/>
            <person name="Hayes R.D."/>
            <person name="Rokhsar D."/>
        </authorList>
    </citation>
    <scope>NUCLEOTIDE SEQUENCE [LARGE SCALE GENOMIC DNA]</scope>
    <source>
        <strain evidence="9">cv. Goldsmith</strain>
    </source>
</reference>